<sequence length="63" mass="7322">MPTGFQGDTYLFFTRCLFVHFFSFTGFSLKKQQKTSKFLPLHYTVSTYYLLSLFGNNSSPGNY</sequence>
<dbReference type="AlphaFoldDB" id="B7B5B1"/>
<protein>
    <submittedName>
        <fullName evidence="2">Uncharacterized protein</fullName>
    </submittedName>
</protein>
<reference evidence="2 3" key="1">
    <citation type="submission" date="2008-10" db="EMBL/GenBank/DDBJ databases">
        <title>Draft genome sequence of Parabacteroides johnsonii (DSM 18315).</title>
        <authorList>
            <person name="Sudarsanam P."/>
            <person name="Ley R."/>
            <person name="Guruge J."/>
            <person name="Turnbaugh P.J."/>
            <person name="Mahowald M."/>
            <person name="Liep D."/>
            <person name="Gordon J."/>
        </authorList>
    </citation>
    <scope>NUCLEOTIDE SEQUENCE [LARGE SCALE GENOMIC DNA]</scope>
    <source>
        <strain evidence="2 3">DSM 18315</strain>
    </source>
</reference>
<dbReference type="EMBL" id="ABYH01000025">
    <property type="protein sequence ID" value="EEC98406.1"/>
    <property type="molecule type" value="Genomic_DNA"/>
</dbReference>
<keyword evidence="1" id="KW-0472">Membrane</keyword>
<dbReference type="Proteomes" id="UP000005510">
    <property type="component" value="Unassembled WGS sequence"/>
</dbReference>
<keyword evidence="1" id="KW-0812">Transmembrane</keyword>
<name>B7B5B1_9BACT</name>
<proteinExistence type="predicted"/>
<accession>B7B5B1</accession>
<evidence type="ECO:0000256" key="1">
    <source>
        <dbReference type="SAM" id="Phobius"/>
    </source>
</evidence>
<gene>
    <name evidence="2" type="ORF">PRABACTJOHN_00219</name>
</gene>
<comment type="caution">
    <text evidence="2">The sequence shown here is derived from an EMBL/GenBank/DDBJ whole genome shotgun (WGS) entry which is preliminary data.</text>
</comment>
<reference evidence="2 3" key="2">
    <citation type="submission" date="2008-10" db="EMBL/GenBank/DDBJ databases">
        <authorList>
            <person name="Fulton L."/>
            <person name="Clifton S."/>
            <person name="Fulton B."/>
            <person name="Xu J."/>
            <person name="Minx P."/>
            <person name="Pepin K.H."/>
            <person name="Johnson M."/>
            <person name="Bhonagiri V."/>
            <person name="Nash W.E."/>
            <person name="Mardis E.R."/>
            <person name="Wilson R.K."/>
        </authorList>
    </citation>
    <scope>NUCLEOTIDE SEQUENCE [LARGE SCALE GENOMIC DNA]</scope>
    <source>
        <strain evidence="2 3">DSM 18315</strain>
    </source>
</reference>
<feature type="transmembrane region" description="Helical" evidence="1">
    <location>
        <begin position="12"/>
        <end position="29"/>
    </location>
</feature>
<keyword evidence="1" id="KW-1133">Transmembrane helix</keyword>
<evidence type="ECO:0000313" key="2">
    <source>
        <dbReference type="EMBL" id="EEC98406.1"/>
    </source>
</evidence>
<organism evidence="2 3">
    <name type="scientific">Parabacteroides johnsonii DSM 18315</name>
    <dbReference type="NCBI Taxonomy" id="537006"/>
    <lineage>
        <taxon>Bacteria</taxon>
        <taxon>Pseudomonadati</taxon>
        <taxon>Bacteroidota</taxon>
        <taxon>Bacteroidia</taxon>
        <taxon>Bacteroidales</taxon>
        <taxon>Tannerellaceae</taxon>
        <taxon>Parabacteroides</taxon>
    </lineage>
</organism>
<evidence type="ECO:0000313" key="3">
    <source>
        <dbReference type="Proteomes" id="UP000005510"/>
    </source>
</evidence>
<dbReference type="HOGENOM" id="CLU_2881810_0_0_10"/>